<organism evidence="5 6">
    <name type="scientific">Trichoderma citrinoviride</name>
    <dbReference type="NCBI Taxonomy" id="58853"/>
    <lineage>
        <taxon>Eukaryota</taxon>
        <taxon>Fungi</taxon>
        <taxon>Dikarya</taxon>
        <taxon>Ascomycota</taxon>
        <taxon>Pezizomycotina</taxon>
        <taxon>Sordariomycetes</taxon>
        <taxon>Hypocreomycetidae</taxon>
        <taxon>Hypocreales</taxon>
        <taxon>Hypocreaceae</taxon>
        <taxon>Trichoderma</taxon>
    </lineage>
</organism>
<reference evidence="6" key="1">
    <citation type="submission" date="2016-07" db="EMBL/GenBank/DDBJ databases">
        <title>Multiple horizontal gene transfer events from other fungi enriched the ability of initially mycotrophic Trichoderma (Ascomycota) to feed on dead plant biomass.</title>
        <authorList>
            <consortium name="DOE Joint Genome Institute"/>
            <person name="Atanasova L."/>
            <person name="Chenthamara K."/>
            <person name="Zhang J."/>
            <person name="Grujic M."/>
            <person name="Henrissat B."/>
            <person name="Kuo A."/>
            <person name="Aerts A."/>
            <person name="Salamov A."/>
            <person name="Lipzen A."/>
            <person name="Labutti K."/>
            <person name="Barry K."/>
            <person name="Miao Y."/>
            <person name="Rahimi M.J."/>
            <person name="Shen Q."/>
            <person name="Grigoriev I.V."/>
            <person name="Kubicek C.P."/>
            <person name="Druzhinina I.S."/>
        </authorList>
    </citation>
    <scope>NUCLEOTIDE SEQUENCE [LARGE SCALE GENOMIC DNA]</scope>
    <source>
        <strain evidence="6">TUCIM 6016</strain>
    </source>
</reference>
<keyword evidence="3" id="KW-1015">Disulfide bond</keyword>
<feature type="chain" id="PRO_5015641725" evidence="4">
    <location>
        <begin position="16"/>
        <end position="86"/>
    </location>
</feature>
<keyword evidence="6" id="KW-1185">Reference proteome</keyword>
<keyword evidence="4" id="KW-0732">Signal</keyword>
<dbReference type="InterPro" id="IPR036686">
    <property type="entry name" value="Class_II_Hydrophobin_sf"/>
</dbReference>
<comment type="subcellular location">
    <subcellularLocation>
        <location evidence="1">Cell envelope</location>
    </subcellularLocation>
</comment>
<accession>A0A2T4BMG7</accession>
<feature type="signal peptide" evidence="4">
    <location>
        <begin position="1"/>
        <end position="15"/>
    </location>
</feature>
<dbReference type="PANTHER" id="PTHR42341">
    <property type="entry name" value="HYDROPHOBIN"/>
    <property type="match status" value="1"/>
</dbReference>
<dbReference type="GeneID" id="36597383"/>
<dbReference type="EMBL" id="KZ680207">
    <property type="protein sequence ID" value="PTB70503.1"/>
    <property type="molecule type" value="Genomic_DNA"/>
</dbReference>
<dbReference type="Gene3D" id="3.20.120.10">
    <property type="entry name" value="Hydrophobin"/>
    <property type="match status" value="1"/>
</dbReference>
<dbReference type="InterPro" id="IPR010636">
    <property type="entry name" value="Class_II_hydrophobin"/>
</dbReference>
<dbReference type="SUPFAM" id="SSF101751">
    <property type="entry name" value="Hydrophobin II, HfbII"/>
    <property type="match status" value="1"/>
</dbReference>
<gene>
    <name evidence="5" type="ORF">BBK36DRAFT_1107525</name>
</gene>
<proteinExistence type="inferred from homology"/>
<evidence type="ECO:0000256" key="3">
    <source>
        <dbReference type="ARBA" id="ARBA00023157"/>
    </source>
</evidence>
<evidence type="ECO:0000256" key="2">
    <source>
        <dbReference type="ARBA" id="ARBA00009576"/>
    </source>
</evidence>
<evidence type="ECO:0000256" key="1">
    <source>
        <dbReference type="ARBA" id="ARBA00004196"/>
    </source>
</evidence>
<evidence type="ECO:0000313" key="5">
    <source>
        <dbReference type="EMBL" id="PTB70503.1"/>
    </source>
</evidence>
<dbReference type="RefSeq" id="XP_024753823.1">
    <property type="nucleotide sequence ID" value="XM_024889264.1"/>
</dbReference>
<dbReference type="PANTHER" id="PTHR42341:SF2">
    <property type="entry name" value="HYDROPHOBIN"/>
    <property type="match status" value="1"/>
</dbReference>
<dbReference type="GO" id="GO:0005576">
    <property type="term" value="C:extracellular region"/>
    <property type="evidence" value="ECO:0007669"/>
    <property type="project" value="InterPro"/>
</dbReference>
<sequence>MQFFAVALFATSALAAVCPEGVFSNPLCCSSVLLEAVGLDCSTPTAPVDTGILFQAHCATKGAEPACCAVPVAGQAVLCQKPVGTL</sequence>
<dbReference type="Pfam" id="PF06766">
    <property type="entry name" value="Hydrophobin_2"/>
    <property type="match status" value="1"/>
</dbReference>
<evidence type="ECO:0000256" key="4">
    <source>
        <dbReference type="SAM" id="SignalP"/>
    </source>
</evidence>
<dbReference type="Proteomes" id="UP000241546">
    <property type="component" value="Unassembled WGS sequence"/>
</dbReference>
<name>A0A2T4BMG7_9HYPO</name>
<dbReference type="OrthoDB" id="4500971at2759"/>
<protein>
    <submittedName>
        <fullName evidence="5">Hydrophobin-2</fullName>
    </submittedName>
</protein>
<dbReference type="AlphaFoldDB" id="A0A2T4BMG7"/>
<dbReference type="CDD" id="cd23508">
    <property type="entry name" value="hydrophobin_II"/>
    <property type="match status" value="1"/>
</dbReference>
<evidence type="ECO:0000313" key="6">
    <source>
        <dbReference type="Proteomes" id="UP000241546"/>
    </source>
</evidence>
<comment type="similarity">
    <text evidence="2">Belongs to the cerato-ulmin hydrophobin family.</text>
</comment>